<dbReference type="Proteomes" id="UP000318833">
    <property type="component" value="Unassembled WGS sequence"/>
</dbReference>
<accession>A0A554VBZ3</accession>
<comment type="caution">
    <text evidence="2">The sequence shown here is derived from an EMBL/GenBank/DDBJ whole genome shotgun (WGS) entry which is preliminary data.</text>
</comment>
<keyword evidence="1" id="KW-0812">Transmembrane</keyword>
<keyword evidence="1" id="KW-0472">Membrane</keyword>
<evidence type="ECO:0000313" key="3">
    <source>
        <dbReference type="Proteomes" id="UP000318833"/>
    </source>
</evidence>
<evidence type="ECO:0000256" key="1">
    <source>
        <dbReference type="SAM" id="Phobius"/>
    </source>
</evidence>
<dbReference type="OrthoDB" id="1164952at2"/>
<gene>
    <name evidence="2" type="ORF">FOF46_27275</name>
</gene>
<evidence type="ECO:0000313" key="2">
    <source>
        <dbReference type="EMBL" id="TSE04143.1"/>
    </source>
</evidence>
<keyword evidence="1" id="KW-1133">Transmembrane helix</keyword>
<reference evidence="2 3" key="1">
    <citation type="submission" date="2019-07" db="EMBL/GenBank/DDBJ databases">
        <title>The draft genome sequence of Aquimarina algiphila M91.</title>
        <authorList>
            <person name="Meng X."/>
        </authorList>
    </citation>
    <scope>NUCLEOTIDE SEQUENCE [LARGE SCALE GENOMIC DNA]</scope>
    <source>
        <strain evidence="2 3">M91</strain>
    </source>
</reference>
<dbReference type="EMBL" id="VLNR01000087">
    <property type="protein sequence ID" value="TSE04143.1"/>
    <property type="molecule type" value="Genomic_DNA"/>
</dbReference>
<dbReference type="RefSeq" id="WP_143918679.1">
    <property type="nucleotide sequence ID" value="NZ_CANLFO010000007.1"/>
</dbReference>
<organism evidence="2 3">
    <name type="scientific">Aquimarina algiphila</name>
    <dbReference type="NCBI Taxonomy" id="2047982"/>
    <lineage>
        <taxon>Bacteria</taxon>
        <taxon>Pseudomonadati</taxon>
        <taxon>Bacteroidota</taxon>
        <taxon>Flavobacteriia</taxon>
        <taxon>Flavobacteriales</taxon>
        <taxon>Flavobacteriaceae</taxon>
        <taxon>Aquimarina</taxon>
    </lineage>
</organism>
<dbReference type="AlphaFoldDB" id="A0A554VBZ3"/>
<feature type="transmembrane region" description="Helical" evidence="1">
    <location>
        <begin position="84"/>
        <end position="106"/>
    </location>
</feature>
<proteinExistence type="predicted"/>
<protein>
    <submittedName>
        <fullName evidence="2">Uncharacterized protein</fullName>
    </submittedName>
</protein>
<keyword evidence="3" id="KW-1185">Reference proteome</keyword>
<sequence>MWISVKENLIEERFFELKTGNCSSGNVVLQLIRRDTRISFFLFPKKITNLICQDTGKRVKKSQWSTEIVKTAEEMKRNLKVPSWGYWSFGIIALTILLAVPIGFYLEVKDSIGATRSFMTENNQQKKFILQTLDIGDLVATSDKVYIISEMTDKHVKLIESEIPAKPENYTEGLSNEEYPAASFTGEEIQVLRIIFVTARVSNTDQILNILDN</sequence>
<name>A0A554VBZ3_9FLAO</name>